<organism evidence="1 2">
    <name type="scientific">Streblomastix strix</name>
    <dbReference type="NCBI Taxonomy" id="222440"/>
    <lineage>
        <taxon>Eukaryota</taxon>
        <taxon>Metamonada</taxon>
        <taxon>Preaxostyla</taxon>
        <taxon>Oxymonadida</taxon>
        <taxon>Streblomastigidae</taxon>
        <taxon>Streblomastix</taxon>
    </lineage>
</organism>
<evidence type="ECO:0000313" key="2">
    <source>
        <dbReference type="Proteomes" id="UP000324800"/>
    </source>
</evidence>
<dbReference type="AlphaFoldDB" id="A0A5J4TNK3"/>
<comment type="caution">
    <text evidence="1">The sequence shown here is derived from an EMBL/GenBank/DDBJ whole genome shotgun (WGS) entry which is preliminary data.</text>
</comment>
<feature type="non-terminal residue" evidence="1">
    <location>
        <position position="1"/>
    </location>
</feature>
<evidence type="ECO:0000313" key="1">
    <source>
        <dbReference type="EMBL" id="KAA6359908.1"/>
    </source>
</evidence>
<dbReference type="Proteomes" id="UP000324800">
    <property type="component" value="Unassembled WGS sequence"/>
</dbReference>
<reference evidence="1 2" key="1">
    <citation type="submission" date="2019-03" db="EMBL/GenBank/DDBJ databases">
        <title>Single cell metagenomics reveals metabolic interactions within the superorganism composed of flagellate Streblomastix strix and complex community of Bacteroidetes bacteria on its surface.</title>
        <authorList>
            <person name="Treitli S.C."/>
            <person name="Kolisko M."/>
            <person name="Husnik F."/>
            <person name="Keeling P."/>
            <person name="Hampl V."/>
        </authorList>
    </citation>
    <scope>NUCLEOTIDE SEQUENCE [LARGE SCALE GENOMIC DNA]</scope>
    <source>
        <strain evidence="1">ST1C</strain>
    </source>
</reference>
<name>A0A5J4TNK3_9EUKA</name>
<sequence>IVTIGNFGGVQDGDRYNAGTAGGSSIQNSGAVDGTYKEFFDAPQYASTIGFDGSDFPGQFYREGTSLSYVDTEFYKITKDSKKQINILGWKLNLKRMCLKMADVRKEELRFELKRFIRLTEIVVPIQFKYLVQIIVKLNFLRVQVGETSQYHNKRILQRQDQ</sequence>
<accession>A0A5J4TNK3</accession>
<protein>
    <submittedName>
        <fullName evidence="1">Uncharacterized protein</fullName>
    </submittedName>
</protein>
<dbReference type="EMBL" id="SNRW01027714">
    <property type="protein sequence ID" value="KAA6359908.1"/>
    <property type="molecule type" value="Genomic_DNA"/>
</dbReference>
<gene>
    <name evidence="1" type="ORF">EZS28_044566</name>
</gene>
<proteinExistence type="predicted"/>